<evidence type="ECO:0000313" key="3">
    <source>
        <dbReference type="Proteomes" id="UP000000392"/>
    </source>
</evidence>
<sequence length="136" mass="16033">MLQYNKNSITVAYQYLDIIKSLLLAPIPVLIILISTNPILYFLIIIYLFFLPFFIAISSLLNRFKLLSFLTILLTTFGVLIFFKELIYIPLESFFSELVFSWVGISTLITAFNFWALLTWYNYKDNKIKEQNIHIE</sequence>
<keyword evidence="1" id="KW-0812">Transmembrane</keyword>
<feature type="transmembrane region" description="Helical" evidence="1">
    <location>
        <begin position="99"/>
        <end position="121"/>
    </location>
</feature>
<evidence type="ECO:0000256" key="1">
    <source>
        <dbReference type="SAM" id="Phobius"/>
    </source>
</evidence>
<proteinExistence type="predicted"/>
<keyword evidence="1" id="KW-0472">Membrane</keyword>
<gene>
    <name evidence="2" type="ordered locus">AOLE_01895</name>
</gene>
<evidence type="ECO:0000313" key="2">
    <source>
        <dbReference type="EMBL" id="ADI89282.1"/>
    </source>
</evidence>
<feature type="transmembrane region" description="Helical" evidence="1">
    <location>
        <begin position="39"/>
        <end position="61"/>
    </location>
</feature>
<dbReference type="AlphaFoldDB" id="A0AAN0UBR2"/>
<accession>A0AAN0UBR2</accession>
<dbReference type="Proteomes" id="UP000000392">
    <property type="component" value="Chromosome"/>
</dbReference>
<name>A0AAN0UBR2_ACISD</name>
<organism evidence="2 3">
    <name type="scientific">Acinetobacter oleivorans (strain JCM 16667 / KCTC 23045 / DR1)</name>
    <dbReference type="NCBI Taxonomy" id="436717"/>
    <lineage>
        <taxon>Bacteria</taxon>
        <taxon>Pseudomonadati</taxon>
        <taxon>Pseudomonadota</taxon>
        <taxon>Gammaproteobacteria</taxon>
        <taxon>Moraxellales</taxon>
        <taxon>Moraxellaceae</taxon>
        <taxon>Acinetobacter</taxon>
    </lineage>
</organism>
<feature type="transmembrane region" description="Helical" evidence="1">
    <location>
        <begin position="12"/>
        <end position="33"/>
    </location>
</feature>
<keyword evidence="1" id="KW-1133">Transmembrane helix</keyword>
<dbReference type="KEGG" id="acd:AOLE_01895"/>
<protein>
    <submittedName>
        <fullName evidence="2">Uncharacterized protein</fullName>
    </submittedName>
</protein>
<reference evidence="2 3" key="1">
    <citation type="journal article" date="2010" name="J. Bacteriol.">
        <title>Complete genome sequence of the diesel-degrading Acinetobacter sp. strain DR1.</title>
        <authorList>
            <person name="Jung J."/>
            <person name="Baek J.H."/>
            <person name="Park W."/>
        </authorList>
    </citation>
    <scope>NUCLEOTIDE SEQUENCE [LARGE SCALE GENOMIC DNA]</scope>
    <source>
        <strain evidence="3">JCM 16667 / KCTC 23045 / DR1</strain>
    </source>
</reference>
<dbReference type="EMBL" id="CP002080">
    <property type="protein sequence ID" value="ADI89282.1"/>
    <property type="molecule type" value="Genomic_DNA"/>
</dbReference>
<feature type="transmembrane region" description="Helical" evidence="1">
    <location>
        <begin position="66"/>
        <end position="87"/>
    </location>
</feature>